<evidence type="ECO:0000256" key="1">
    <source>
        <dbReference type="ARBA" id="ARBA00023125"/>
    </source>
</evidence>
<dbReference type="EMBL" id="CAXHTA020000016">
    <property type="protein sequence ID" value="CAL5226683.1"/>
    <property type="molecule type" value="Genomic_DNA"/>
</dbReference>
<sequence>MEFGDHPPDPGLPHYKTIKTSLASVLKLQGKQPVIAEAACTINKIVVRSLLFLRLYLIHHRDDPPVVNADFVDTVFKTVCVVKAVGRPPSTTKVLRETLSAFYRQHFVPLLPADDEPLSYTHLSGVLDYASVQVATAFENNIKQHFVEYVESYVNSVWQKDYLVQRIRATRKTKRERESAVRKLFATLRQLKQDLLNVGQDEVFKSHHAYHDWIRRHKAVVLPGKATYEKGLLKYDLQCKPQDYWPAMLRMSEALERNGKRIRNFCPLRTSAVPRHITLDTTTLVHLLYTEEFGKKSKMLTKGELVRNKDRIWELFFRTSMRAFETRDYRFNHMVNTDGVSCSVLLIRRDLYGKKCSRGKPAVVASEEYVDDLSSDERARLRTRKVVGIDPNMSDLLYCVDEDASHHYRYTQNQRRRETKAKKYREIVLKERNHTRIQGRTVAEWESDLSAHNHKVVDSERFKSYVRAKLLVNSKVTAFYEDRIYRKLGLNTFYNTRRSEQRLLQRFREQFGAPDEVVVGIGDWEQSKHRKYKEPTKGKGFRSLLRKAGYPVYLVDEFRTSCQCSHCQTEGAKCEKFRVRLDPHRNRAIEERRLRLVHGLLACKTCGRLWNRDVNSSINIARLTRQALETLGRPAYLSRQSQPPEADSAVASTA</sequence>
<accession>A0ABP1G7R8</accession>
<proteinExistence type="predicted"/>
<keyword evidence="5" id="KW-1185">Reference proteome</keyword>
<dbReference type="InterPro" id="IPR010095">
    <property type="entry name" value="Cas12f1-like_TNB"/>
</dbReference>
<feature type="region of interest" description="Disordered" evidence="2">
    <location>
        <begin position="635"/>
        <end position="654"/>
    </location>
</feature>
<name>A0ABP1G7R8_9CHLO</name>
<evidence type="ECO:0000313" key="4">
    <source>
        <dbReference type="EMBL" id="CAL5226683.1"/>
    </source>
</evidence>
<dbReference type="Pfam" id="PF07282">
    <property type="entry name" value="Cas12f1-like_TNB"/>
    <property type="match status" value="1"/>
</dbReference>
<evidence type="ECO:0000313" key="5">
    <source>
        <dbReference type="Proteomes" id="UP001497392"/>
    </source>
</evidence>
<evidence type="ECO:0000256" key="2">
    <source>
        <dbReference type="SAM" id="MobiDB-lite"/>
    </source>
</evidence>
<evidence type="ECO:0000259" key="3">
    <source>
        <dbReference type="Pfam" id="PF07282"/>
    </source>
</evidence>
<reference evidence="4 5" key="1">
    <citation type="submission" date="2024-06" db="EMBL/GenBank/DDBJ databases">
        <authorList>
            <person name="Kraege A."/>
            <person name="Thomma B."/>
        </authorList>
    </citation>
    <scope>NUCLEOTIDE SEQUENCE [LARGE SCALE GENOMIC DNA]</scope>
</reference>
<protein>
    <submittedName>
        <fullName evidence="4">G9533 protein</fullName>
    </submittedName>
</protein>
<dbReference type="Proteomes" id="UP001497392">
    <property type="component" value="Unassembled WGS sequence"/>
</dbReference>
<comment type="caution">
    <text evidence="4">The sequence shown here is derived from an EMBL/GenBank/DDBJ whole genome shotgun (WGS) entry which is preliminary data.</text>
</comment>
<feature type="domain" description="Cas12f1-like TNB" evidence="3">
    <location>
        <begin position="546"/>
        <end position="620"/>
    </location>
</feature>
<gene>
    <name evidence="4" type="primary">g9533</name>
    <name evidence="4" type="ORF">VP750_LOCUS8589</name>
</gene>
<keyword evidence="1" id="KW-0238">DNA-binding</keyword>
<organism evidence="4 5">
    <name type="scientific">Coccomyxa viridis</name>
    <dbReference type="NCBI Taxonomy" id="1274662"/>
    <lineage>
        <taxon>Eukaryota</taxon>
        <taxon>Viridiplantae</taxon>
        <taxon>Chlorophyta</taxon>
        <taxon>core chlorophytes</taxon>
        <taxon>Trebouxiophyceae</taxon>
        <taxon>Trebouxiophyceae incertae sedis</taxon>
        <taxon>Coccomyxaceae</taxon>
        <taxon>Coccomyxa</taxon>
    </lineage>
</organism>